<dbReference type="KEGG" id="hjo:AY555_02235"/>
<evidence type="ECO:0000256" key="1">
    <source>
        <dbReference type="SAM" id="MobiDB-lite"/>
    </source>
</evidence>
<dbReference type="PANTHER" id="PTHR15629:SF2">
    <property type="entry name" value="SH3 DOMAIN-CONTAINING YSC84-LIKE PROTEIN 1"/>
    <property type="match status" value="1"/>
</dbReference>
<keyword evidence="4" id="KW-1185">Reference proteome</keyword>
<accession>A0A143DCD0</accession>
<dbReference type="CDD" id="cd11524">
    <property type="entry name" value="SYLF"/>
    <property type="match status" value="1"/>
</dbReference>
<feature type="domain" description="Ysc84 actin-binding" evidence="2">
    <location>
        <begin position="121"/>
        <end position="241"/>
    </location>
</feature>
<feature type="region of interest" description="Disordered" evidence="1">
    <location>
        <begin position="247"/>
        <end position="292"/>
    </location>
</feature>
<dbReference type="AlphaFoldDB" id="A0A143DCD0"/>
<name>A0A143DCD0_9PROT</name>
<dbReference type="STRING" id="1549855.AY555_02235"/>
<evidence type="ECO:0000313" key="4">
    <source>
        <dbReference type="Proteomes" id="UP000076066"/>
    </source>
</evidence>
<dbReference type="GO" id="GO:0035091">
    <property type="term" value="F:phosphatidylinositol binding"/>
    <property type="evidence" value="ECO:0007669"/>
    <property type="project" value="TreeGrafter"/>
</dbReference>
<dbReference type="Pfam" id="PF04366">
    <property type="entry name" value="Ysc84"/>
    <property type="match status" value="1"/>
</dbReference>
<dbReference type="InterPro" id="IPR007461">
    <property type="entry name" value="Ysc84_actin-binding"/>
</dbReference>
<dbReference type="EMBL" id="CP014525">
    <property type="protein sequence ID" value="AMW34190.1"/>
    <property type="molecule type" value="Genomic_DNA"/>
</dbReference>
<sequence>MYHKLSDLILLEIPYTMFRLIRLVLLVPAILLAHVSTASAGDAADARAVLAQAVAVVEQVRADENFRKDMDPYLARARAVMVIPSFYKGGFILGGAYGYGVLTVRDSAGTFSPPAFYSMAGGSIGLQIGGQRVQSILMIMTEKGLESILSDQFKLGAMAGISVATFGANIETATTTNLQQDIIAYAHSQGAYGGGAIEGAAISSREDWNAAIYGAAANDRDILFQRRWSLPEAEPLYRALHIAQTTETSGSMNATEPESVSHNQDIDEPTYPETSTAGKPMRLAPVQKQDLN</sequence>
<dbReference type="PANTHER" id="PTHR15629">
    <property type="entry name" value="SH3YL1 PROTEIN"/>
    <property type="match status" value="1"/>
</dbReference>
<evidence type="ECO:0000259" key="2">
    <source>
        <dbReference type="Pfam" id="PF04366"/>
    </source>
</evidence>
<evidence type="ECO:0000313" key="3">
    <source>
        <dbReference type="EMBL" id="AMW34190.1"/>
    </source>
</evidence>
<dbReference type="InterPro" id="IPR051702">
    <property type="entry name" value="SH3_domain_YSC84-like"/>
</dbReference>
<feature type="compositionally biased region" description="Polar residues" evidence="1">
    <location>
        <begin position="247"/>
        <end position="263"/>
    </location>
</feature>
<reference evidence="3 4" key="1">
    <citation type="submission" date="2016-02" db="EMBL/GenBank/DDBJ databases">
        <title>Complete Genome of H5569, the type strain of the newly described species Haematospirillium jordaniae.</title>
        <authorList>
            <person name="Nicholson A.C."/>
            <person name="Humrighouse B.W."/>
            <person name="Loparov V."/>
            <person name="McQuiston J.R."/>
        </authorList>
    </citation>
    <scope>NUCLEOTIDE SEQUENCE [LARGE SCALE GENOMIC DNA]</scope>
    <source>
        <strain evidence="3 4">H5569</strain>
    </source>
</reference>
<gene>
    <name evidence="3" type="ORF">AY555_02235</name>
</gene>
<dbReference type="Proteomes" id="UP000076066">
    <property type="component" value="Chromosome"/>
</dbReference>
<protein>
    <recommendedName>
        <fullName evidence="2">Ysc84 actin-binding domain-containing protein</fullName>
    </recommendedName>
</protein>
<organism evidence="3 4">
    <name type="scientific">Haematospirillum jordaniae</name>
    <dbReference type="NCBI Taxonomy" id="1549855"/>
    <lineage>
        <taxon>Bacteria</taxon>
        <taxon>Pseudomonadati</taxon>
        <taxon>Pseudomonadota</taxon>
        <taxon>Alphaproteobacteria</taxon>
        <taxon>Rhodospirillales</taxon>
        <taxon>Novispirillaceae</taxon>
        <taxon>Haematospirillum</taxon>
    </lineage>
</organism>
<proteinExistence type="predicted"/>